<dbReference type="Gene3D" id="1.10.10.60">
    <property type="entry name" value="Homeodomain-like"/>
    <property type="match status" value="2"/>
</dbReference>
<dbReference type="InterPro" id="IPR018060">
    <property type="entry name" value="HTH_AraC"/>
</dbReference>
<keyword evidence="6" id="KW-1185">Reference proteome</keyword>
<sequence>MDSWNRAIALIEEQIADGAHHRTSGTVDVARLARATLTSEHHFRRMFSVLAGMPVSEYVRRRRMTLAAPAVLSGQEPLQDIAVRFGYRSADAFSRAFRAVHGVGPVDARRAAPRLRSQPPLRFTLSVEGTQQMTYRIETLDAFTLLGRRRRLPIVHQGPNPAMTAFLDELGQKTLEDIAALSTGRPPGVLAVCTAFEEEREDGSTFDYWLAAATQSPPPDDGRQPDHGPLESLEVEAHQWLVLSSQGVEIEEIQQLWPQAYGEWFPANPYEPLDVPEMLATVHDDGGEEDHMELWLAVRPTAQSSG</sequence>
<comment type="caution">
    <text evidence="5">The sequence shown here is derived from an EMBL/GenBank/DDBJ whole genome shotgun (WGS) entry which is preliminary data.</text>
</comment>
<dbReference type="SMART" id="SM00342">
    <property type="entry name" value="HTH_ARAC"/>
    <property type="match status" value="1"/>
</dbReference>
<dbReference type="InterPro" id="IPR011256">
    <property type="entry name" value="Reg_factor_effector_dom_sf"/>
</dbReference>
<dbReference type="SUPFAM" id="SSF55136">
    <property type="entry name" value="Probable bacterial effector-binding domain"/>
    <property type="match status" value="1"/>
</dbReference>
<evidence type="ECO:0000313" key="6">
    <source>
        <dbReference type="Proteomes" id="UP001500236"/>
    </source>
</evidence>
<keyword evidence="3" id="KW-0804">Transcription</keyword>
<evidence type="ECO:0000313" key="5">
    <source>
        <dbReference type="EMBL" id="GAA3073443.1"/>
    </source>
</evidence>
<gene>
    <name evidence="5" type="ORF">GCM10010529_26730</name>
</gene>
<dbReference type="SMART" id="SM00871">
    <property type="entry name" value="AraC_E_bind"/>
    <property type="match status" value="1"/>
</dbReference>
<keyword evidence="2" id="KW-0238">DNA-binding</keyword>
<dbReference type="SUPFAM" id="SSF46689">
    <property type="entry name" value="Homeodomain-like"/>
    <property type="match status" value="1"/>
</dbReference>
<reference evidence="6" key="1">
    <citation type="journal article" date="2019" name="Int. J. Syst. Evol. Microbiol.">
        <title>The Global Catalogue of Microorganisms (GCM) 10K type strain sequencing project: providing services to taxonomists for standard genome sequencing and annotation.</title>
        <authorList>
            <consortium name="The Broad Institute Genomics Platform"/>
            <consortium name="The Broad Institute Genome Sequencing Center for Infectious Disease"/>
            <person name="Wu L."/>
            <person name="Ma J."/>
        </authorList>
    </citation>
    <scope>NUCLEOTIDE SEQUENCE [LARGE SCALE GENOMIC DNA]</scope>
    <source>
        <strain evidence="6">JCM 14309</strain>
    </source>
</reference>
<dbReference type="PANTHER" id="PTHR47504">
    <property type="entry name" value="RIGHT ORIGIN-BINDING PROTEIN"/>
    <property type="match status" value="1"/>
</dbReference>
<dbReference type="PANTHER" id="PTHR47504:SF5">
    <property type="entry name" value="RIGHT ORIGIN-BINDING PROTEIN"/>
    <property type="match status" value="1"/>
</dbReference>
<dbReference type="InterPro" id="IPR029442">
    <property type="entry name" value="GyrI-like"/>
</dbReference>
<dbReference type="EMBL" id="BAAAVT010000019">
    <property type="protein sequence ID" value="GAA3073443.1"/>
    <property type="molecule type" value="Genomic_DNA"/>
</dbReference>
<dbReference type="InterPro" id="IPR009057">
    <property type="entry name" value="Homeodomain-like_sf"/>
</dbReference>
<dbReference type="Gene3D" id="3.20.80.10">
    <property type="entry name" value="Regulatory factor, effector binding domain"/>
    <property type="match status" value="1"/>
</dbReference>
<dbReference type="Proteomes" id="UP001500236">
    <property type="component" value="Unassembled WGS sequence"/>
</dbReference>
<dbReference type="PROSITE" id="PS01124">
    <property type="entry name" value="HTH_ARAC_FAMILY_2"/>
    <property type="match status" value="1"/>
</dbReference>
<protein>
    <submittedName>
        <fullName evidence="5">AraC family transcriptional regulator</fullName>
    </submittedName>
</protein>
<name>A0ABP6M317_9MICC</name>
<evidence type="ECO:0000259" key="4">
    <source>
        <dbReference type="PROSITE" id="PS01124"/>
    </source>
</evidence>
<keyword evidence="1" id="KW-0805">Transcription regulation</keyword>
<accession>A0ABP6M317</accession>
<organism evidence="5 6">
    <name type="scientific">Nesterenkonia aethiopica</name>
    <dbReference type="NCBI Taxonomy" id="269144"/>
    <lineage>
        <taxon>Bacteria</taxon>
        <taxon>Bacillati</taxon>
        <taxon>Actinomycetota</taxon>
        <taxon>Actinomycetes</taxon>
        <taxon>Micrococcales</taxon>
        <taxon>Micrococcaceae</taxon>
        <taxon>Nesterenkonia</taxon>
    </lineage>
</organism>
<evidence type="ECO:0000256" key="2">
    <source>
        <dbReference type="ARBA" id="ARBA00023125"/>
    </source>
</evidence>
<dbReference type="Pfam" id="PF12833">
    <property type="entry name" value="HTH_18"/>
    <property type="match status" value="1"/>
</dbReference>
<dbReference type="InterPro" id="IPR010499">
    <property type="entry name" value="AraC_E-bd"/>
</dbReference>
<dbReference type="Pfam" id="PF06445">
    <property type="entry name" value="GyrI-like"/>
    <property type="match status" value="1"/>
</dbReference>
<dbReference type="RefSeq" id="WP_344680871.1">
    <property type="nucleotide sequence ID" value="NZ_BAAAVT010000019.1"/>
</dbReference>
<evidence type="ECO:0000256" key="1">
    <source>
        <dbReference type="ARBA" id="ARBA00023015"/>
    </source>
</evidence>
<dbReference type="InterPro" id="IPR050959">
    <property type="entry name" value="MarA-like"/>
</dbReference>
<proteinExistence type="predicted"/>
<evidence type="ECO:0000256" key="3">
    <source>
        <dbReference type="ARBA" id="ARBA00023163"/>
    </source>
</evidence>
<feature type="domain" description="HTH araC/xylS-type" evidence="4">
    <location>
        <begin position="5"/>
        <end position="111"/>
    </location>
</feature>